<evidence type="ECO:0000313" key="4">
    <source>
        <dbReference type="Proteomes" id="UP000321926"/>
    </source>
</evidence>
<protein>
    <recommendedName>
        <fullName evidence="5">MORN repeat-containing protein</fullName>
    </recommendedName>
</protein>
<evidence type="ECO:0008006" key="5">
    <source>
        <dbReference type="Google" id="ProtNLM"/>
    </source>
</evidence>
<organism evidence="3 4">
    <name type="scientific">Pontibacter qinzhouensis</name>
    <dbReference type="NCBI Taxonomy" id="2603253"/>
    <lineage>
        <taxon>Bacteria</taxon>
        <taxon>Pseudomonadati</taxon>
        <taxon>Bacteroidota</taxon>
        <taxon>Cytophagia</taxon>
        <taxon>Cytophagales</taxon>
        <taxon>Hymenobacteraceae</taxon>
        <taxon>Pontibacter</taxon>
    </lineage>
</organism>
<keyword evidence="2" id="KW-1133">Transmembrane helix</keyword>
<dbReference type="Proteomes" id="UP000321926">
    <property type="component" value="Unassembled WGS sequence"/>
</dbReference>
<dbReference type="OrthoDB" id="1173761at2"/>
<gene>
    <name evidence="3" type="ORF">FVR03_00725</name>
</gene>
<sequence length="309" mass="35178">MERYQIHKLFCNMNSKKQFSRILFFAILLVISLVSVGFSFKYFRAYKSANATNTYNQEMVDNLKTRLDSVVQKSKADELFINGHYDSAMAAYQAIPNGAYSAQFVTERKKIIEQMAEFRQSLKTQTEQAQKKAEFSQDMLGLKITSLELQHESAADSLQTVLTNRIEALENQLKKKDQELAAVPRIERLTFHNANGTKINYFGEVRNGRANGQGIGSHATGSVYDGEWKNNKKHGKGTYKWVEGEVYEGDFVEEKREGKGTYYWPNGDKYVGDWANDARNGKGVLYDKEGKIIVQGEWKNDEVAKAAQL</sequence>
<evidence type="ECO:0000256" key="2">
    <source>
        <dbReference type="SAM" id="Phobius"/>
    </source>
</evidence>
<dbReference type="Pfam" id="PF02493">
    <property type="entry name" value="MORN"/>
    <property type="match status" value="4"/>
</dbReference>
<name>A0A5C8KF42_9BACT</name>
<dbReference type="SMART" id="SM00698">
    <property type="entry name" value="MORN"/>
    <property type="match status" value="3"/>
</dbReference>
<dbReference type="EMBL" id="VRTY01000002">
    <property type="protein sequence ID" value="TXK52613.1"/>
    <property type="molecule type" value="Genomic_DNA"/>
</dbReference>
<evidence type="ECO:0000313" key="3">
    <source>
        <dbReference type="EMBL" id="TXK52613.1"/>
    </source>
</evidence>
<keyword evidence="4" id="KW-1185">Reference proteome</keyword>
<dbReference type="InterPro" id="IPR003409">
    <property type="entry name" value="MORN"/>
</dbReference>
<comment type="caution">
    <text evidence="3">The sequence shown here is derived from an EMBL/GenBank/DDBJ whole genome shotgun (WGS) entry which is preliminary data.</text>
</comment>
<dbReference type="SUPFAM" id="SSF82185">
    <property type="entry name" value="Histone H3 K4-specific methyltransferase SET7/9 N-terminal domain"/>
    <property type="match status" value="1"/>
</dbReference>
<reference evidence="3 4" key="1">
    <citation type="submission" date="2019-08" db="EMBL/GenBank/DDBJ databases">
        <authorList>
            <person name="Shi S."/>
        </authorList>
    </citation>
    <scope>NUCLEOTIDE SEQUENCE [LARGE SCALE GENOMIC DNA]</scope>
    <source>
        <strain evidence="3 4">GY10130</strain>
    </source>
</reference>
<dbReference type="AlphaFoldDB" id="A0A5C8KF42"/>
<dbReference type="Gene3D" id="2.20.110.10">
    <property type="entry name" value="Histone H3 K4-specific methyltransferase SET7/9 N-terminal domain"/>
    <property type="match status" value="2"/>
</dbReference>
<keyword evidence="2" id="KW-0812">Transmembrane</keyword>
<proteinExistence type="predicted"/>
<dbReference type="PANTHER" id="PTHR43215">
    <property type="entry name" value="RADIAL SPOKE HEAD 1 HOMOLOG"/>
    <property type="match status" value="1"/>
</dbReference>
<keyword evidence="2" id="KW-0472">Membrane</keyword>
<accession>A0A5C8KF42</accession>
<evidence type="ECO:0000256" key="1">
    <source>
        <dbReference type="ARBA" id="ARBA00022737"/>
    </source>
</evidence>
<keyword evidence="1" id="KW-0677">Repeat</keyword>
<dbReference type="PANTHER" id="PTHR43215:SF14">
    <property type="entry name" value="RADIAL SPOKE HEAD 1 HOMOLOG"/>
    <property type="match status" value="1"/>
</dbReference>
<feature type="transmembrane region" description="Helical" evidence="2">
    <location>
        <begin position="21"/>
        <end position="43"/>
    </location>
</feature>
<dbReference type="GO" id="GO:0005829">
    <property type="term" value="C:cytosol"/>
    <property type="evidence" value="ECO:0007669"/>
    <property type="project" value="TreeGrafter"/>
</dbReference>